<dbReference type="InterPro" id="IPR056290">
    <property type="entry name" value="CEPT76/DRC7_peptidase-like_dom"/>
</dbReference>
<dbReference type="Pfam" id="PF24656">
    <property type="entry name" value="CEPT76_peptidase"/>
    <property type="match status" value="1"/>
</dbReference>
<dbReference type="InterPro" id="IPR041510">
    <property type="entry name" value="DUF5523"/>
</dbReference>
<dbReference type="Pfam" id="PF00168">
    <property type="entry name" value="C2"/>
    <property type="match status" value="1"/>
</dbReference>
<dbReference type="Pfam" id="PF24652">
    <property type="entry name" value="CEP76_C"/>
    <property type="match status" value="1"/>
</dbReference>
<feature type="domain" description="Centrosomal protein of 76 kDa C-terminal" evidence="4">
    <location>
        <begin position="1285"/>
        <end position="1404"/>
    </location>
</feature>
<feature type="domain" description="CC2D2A N-terminal C2" evidence="2">
    <location>
        <begin position="453"/>
        <end position="621"/>
    </location>
</feature>
<evidence type="ECO:0000259" key="3">
    <source>
        <dbReference type="Pfam" id="PF17661"/>
    </source>
</evidence>
<dbReference type="InterPro" id="IPR035892">
    <property type="entry name" value="C2_domain_sf"/>
</dbReference>
<evidence type="ECO:0000259" key="4">
    <source>
        <dbReference type="Pfam" id="PF24652"/>
    </source>
</evidence>
<feature type="domain" description="CEP76/DRC7 peptidase-like" evidence="5">
    <location>
        <begin position="1141"/>
        <end position="1256"/>
    </location>
</feature>
<feature type="domain" description="C2" evidence="1">
    <location>
        <begin position="877"/>
        <end position="979"/>
    </location>
</feature>
<dbReference type="Proteomes" id="UP001356427">
    <property type="component" value="Unassembled WGS sequence"/>
</dbReference>
<dbReference type="GO" id="GO:0035869">
    <property type="term" value="C:ciliary transition zone"/>
    <property type="evidence" value="ECO:0007669"/>
    <property type="project" value="TreeGrafter"/>
</dbReference>
<reference evidence="6 7" key="1">
    <citation type="submission" date="2021-04" db="EMBL/GenBank/DDBJ databases">
        <authorList>
            <person name="De Guttry C."/>
            <person name="Zahm M."/>
            <person name="Klopp C."/>
            <person name="Cabau C."/>
            <person name="Louis A."/>
            <person name="Berthelot C."/>
            <person name="Parey E."/>
            <person name="Roest Crollius H."/>
            <person name="Montfort J."/>
            <person name="Robinson-Rechavi M."/>
            <person name="Bucao C."/>
            <person name="Bouchez O."/>
            <person name="Gislard M."/>
            <person name="Lluch J."/>
            <person name="Milhes M."/>
            <person name="Lampietro C."/>
            <person name="Lopez Roques C."/>
            <person name="Donnadieu C."/>
            <person name="Braasch I."/>
            <person name="Desvignes T."/>
            <person name="Postlethwait J."/>
            <person name="Bobe J."/>
            <person name="Wedekind C."/>
            <person name="Guiguen Y."/>
        </authorList>
    </citation>
    <scope>NUCLEOTIDE SEQUENCE [LARGE SCALE GENOMIC DNA]</scope>
    <source>
        <strain evidence="6">Cs_M1</strain>
        <tissue evidence="6">Blood</tissue>
    </source>
</reference>
<name>A0AAN8KM46_9TELE</name>
<sequence length="1421" mass="162871">MTEENKEKLQLQDGVHIQERVIQHPPHIRLSRSQERGRLMLQEYKLKTLQSKINVAREVRIKEPQKIADKQSCSEEEAYRFFCHEFDELERNGPTTGTLSQQSRIDTVIDIENVDEGHNPLVPGDIETLDVNPDLLFVPSDLPVNQMRIIPRYLKPRFLEDEGFYVGERPQVPRKMMNKMDNRLIEEEKGQSWFGENGCVIAIPDPIQKYWHCKVDFPFSSQSPCLATVHIRPDKLRSAGSVVSNAEASAGLWQLDLNLARLNFTHHPLFCTEHVLAQRLYELYERYETREMKGATTFLREKLRGLRKSETALTTTDETAPGSKLRDLRQEIRKTHVALKNERQADISLVRNIVAAWKRIKTLRAKNGYVSTTVKLQLHKVKARITDSATNRTGTDEHMKARLYTDGDVTIKQHYLCRELKEHKEEEIYIPPVPGQEEETFTDSVNQKADQLDVVPVLTMCGVVTPTSSCPPDEKVRRYELANHKVSVNIFYNGKHVSTSEPSTFDSDFRVQIQQMFNMQIIHSPENIMLEICETVKHKSTVVAKIYVPIPDRNMLSSNATMERSEFSSDRTIKAYYAGVGSNVPFKLEKEDTEVCLITSGRLLYVLSWAVDESGFPMAPTAPPHRPSFTRPMVSGPNASRLEWIRDLQCDPNHPSNTELTELLREACEQRDRATGHFRLHALEEEFDFTTEEQLEKSRRFGLLQLRSSHAVDVSLSKPIPLHDRDITEAMFADYDASPSLFLMDEDPITMQRARSIHYIQKALNLARMKLLNIKRKYKFSDIVTEYQEADTVTEFDWDMFRLKRPLRPQRVKTKIIPTCSLSDGDLRIRVAINNAQALPVRQEAFLKEIHARGSCCALTSSSRHNMTSSSEKAVLQAQVQPFVEVRFQETTYESSIEQGPNPCWREEFTLEFKSLGGDYSHAALSKVQDNIVINVFDEMSFQVIESSSLRGCGTQVFSGRQWLGSVTLPFRSLLQQSKVYEKLTICTPPTLLGYTWTGEDMVNDQGIEIPARRNTSFINVFITLDPAISLSDDQMAKDGDQKPLWLFSTDEDEDLLDLTYEYEKQCKVAAGRVKKRVITTVINSEGKFVLAHRFFKPLPPPQEVVLDTPDNSMSVLERVAAFVSMIPTLSFPSDVGDSGDMWLTSEQCLELAMGNDVSLAVLLCNFFHDLKLNGWLLVGTSVIEGETTYVLTQENTWFVLWNPRDGKHYQSYDSFCPLKTVDCLVNGENVWFHLQPTRKMPITFDVSNNATWKPLFPKGFNSDKSSMPTEIKYHPSQIDLVNLLQRRMEMKLKSCVMDWRSPHPTRWSPRCAVMLSEVMQKLERNPAPDTLELEIDRVLDTMKDYKVTGFPIHMAYQDMSTVIEAVYNTRIHSTEIPGTEFALSTYIHPYPNHILSVWIFLATLVKHQHGVFYVPSVHEH</sequence>
<dbReference type="EMBL" id="JAGTTL010000036">
    <property type="protein sequence ID" value="KAK6293443.1"/>
    <property type="molecule type" value="Genomic_DNA"/>
</dbReference>
<evidence type="ECO:0000259" key="2">
    <source>
        <dbReference type="Pfam" id="PF15625"/>
    </source>
</evidence>
<evidence type="ECO:0000259" key="1">
    <source>
        <dbReference type="Pfam" id="PF00168"/>
    </source>
</evidence>
<dbReference type="SUPFAM" id="SSF49562">
    <property type="entry name" value="C2 domain (Calcium/lipid-binding domain, CaLB)"/>
    <property type="match status" value="1"/>
</dbReference>
<evidence type="ECO:0000313" key="7">
    <source>
        <dbReference type="Proteomes" id="UP001356427"/>
    </source>
</evidence>
<comment type="caution">
    <text evidence="6">The sequence shown here is derived from an EMBL/GenBank/DDBJ whole genome shotgun (WGS) entry which is preliminary data.</text>
</comment>
<dbReference type="InterPro" id="IPR056288">
    <property type="entry name" value="CEP76_C"/>
</dbReference>
<dbReference type="GO" id="GO:1905515">
    <property type="term" value="P:non-motile cilium assembly"/>
    <property type="evidence" value="ECO:0007669"/>
    <property type="project" value="TreeGrafter"/>
</dbReference>
<dbReference type="Pfam" id="PF17661">
    <property type="entry name" value="DUF5523"/>
    <property type="match status" value="1"/>
</dbReference>
<evidence type="ECO:0000313" key="6">
    <source>
        <dbReference type="EMBL" id="KAK6293443.1"/>
    </source>
</evidence>
<dbReference type="Pfam" id="PF15625">
    <property type="entry name" value="CC2D2AN-C2"/>
    <property type="match status" value="1"/>
</dbReference>
<protein>
    <recommendedName>
        <fullName evidence="8">C2 domain-containing protein</fullName>
    </recommendedName>
</protein>
<dbReference type="InterPro" id="IPR052434">
    <property type="entry name" value="Tectonic-like_complex_comp"/>
</dbReference>
<keyword evidence="7" id="KW-1185">Reference proteome</keyword>
<dbReference type="Gene3D" id="2.60.40.150">
    <property type="entry name" value="C2 domain"/>
    <property type="match status" value="1"/>
</dbReference>
<dbReference type="InterPro" id="IPR000008">
    <property type="entry name" value="C2_dom"/>
</dbReference>
<dbReference type="PANTHER" id="PTHR20837:SF2">
    <property type="entry name" value="PROTEIN CC2D2B"/>
    <property type="match status" value="1"/>
</dbReference>
<gene>
    <name evidence="6" type="ORF">J4Q44_G00357690</name>
</gene>
<feature type="domain" description="DUF5523" evidence="3">
    <location>
        <begin position="130"/>
        <end position="217"/>
    </location>
</feature>
<organism evidence="6 7">
    <name type="scientific">Coregonus suidteri</name>
    <dbReference type="NCBI Taxonomy" id="861788"/>
    <lineage>
        <taxon>Eukaryota</taxon>
        <taxon>Metazoa</taxon>
        <taxon>Chordata</taxon>
        <taxon>Craniata</taxon>
        <taxon>Vertebrata</taxon>
        <taxon>Euteleostomi</taxon>
        <taxon>Actinopterygii</taxon>
        <taxon>Neopterygii</taxon>
        <taxon>Teleostei</taxon>
        <taxon>Protacanthopterygii</taxon>
        <taxon>Salmoniformes</taxon>
        <taxon>Salmonidae</taxon>
        <taxon>Coregoninae</taxon>
        <taxon>Coregonus</taxon>
    </lineage>
</organism>
<accession>A0AAN8KM46</accession>
<dbReference type="PANTHER" id="PTHR20837">
    <property type="entry name" value="CENTROSOMAL PROTEIN-RELATED"/>
    <property type="match status" value="1"/>
</dbReference>
<dbReference type="InterPro" id="IPR028928">
    <property type="entry name" value="CC2D2AN-C2"/>
</dbReference>
<dbReference type="GO" id="GO:1904491">
    <property type="term" value="P:protein localization to ciliary transition zone"/>
    <property type="evidence" value="ECO:0007669"/>
    <property type="project" value="TreeGrafter"/>
</dbReference>
<evidence type="ECO:0008006" key="8">
    <source>
        <dbReference type="Google" id="ProtNLM"/>
    </source>
</evidence>
<proteinExistence type="predicted"/>
<evidence type="ECO:0000259" key="5">
    <source>
        <dbReference type="Pfam" id="PF24656"/>
    </source>
</evidence>